<dbReference type="SUPFAM" id="SSF81665">
    <property type="entry name" value="Calcium ATPase, transmembrane domain M"/>
    <property type="match status" value="1"/>
</dbReference>
<keyword evidence="10" id="KW-1185">Reference proteome</keyword>
<dbReference type="Proteomes" id="UP001059596">
    <property type="component" value="Chromosome 3R"/>
</dbReference>
<organism evidence="9 10">
    <name type="scientific">Drosophila gunungcola</name>
    <name type="common">fruit fly</name>
    <dbReference type="NCBI Taxonomy" id="103775"/>
    <lineage>
        <taxon>Eukaryota</taxon>
        <taxon>Metazoa</taxon>
        <taxon>Ecdysozoa</taxon>
        <taxon>Arthropoda</taxon>
        <taxon>Hexapoda</taxon>
        <taxon>Insecta</taxon>
        <taxon>Pterygota</taxon>
        <taxon>Neoptera</taxon>
        <taxon>Endopterygota</taxon>
        <taxon>Diptera</taxon>
        <taxon>Brachycera</taxon>
        <taxon>Muscomorpha</taxon>
        <taxon>Ephydroidea</taxon>
        <taxon>Drosophilidae</taxon>
        <taxon>Drosophila</taxon>
        <taxon>Sophophora</taxon>
    </lineage>
</organism>
<evidence type="ECO:0000256" key="4">
    <source>
        <dbReference type="ARBA" id="ARBA00023136"/>
    </source>
</evidence>
<feature type="transmembrane region" description="Helical" evidence="6">
    <location>
        <begin position="205"/>
        <end position="228"/>
    </location>
</feature>
<dbReference type="InterPro" id="IPR004842">
    <property type="entry name" value="SLC12A_fam"/>
</dbReference>
<dbReference type="GO" id="GO:0055078">
    <property type="term" value="P:sodium ion homeostasis"/>
    <property type="evidence" value="ECO:0007669"/>
    <property type="project" value="TreeGrafter"/>
</dbReference>
<feature type="transmembrane region" description="Helical" evidence="6">
    <location>
        <begin position="172"/>
        <end position="193"/>
    </location>
</feature>
<dbReference type="GO" id="GO:0055075">
    <property type="term" value="P:potassium ion homeostasis"/>
    <property type="evidence" value="ECO:0007669"/>
    <property type="project" value="TreeGrafter"/>
</dbReference>
<gene>
    <name evidence="9" type="ORF">M5D96_001703</name>
</gene>
<evidence type="ECO:0000259" key="8">
    <source>
        <dbReference type="Pfam" id="PF03522"/>
    </source>
</evidence>
<dbReference type="NCBIfam" id="TIGR00930">
    <property type="entry name" value="2a30"/>
    <property type="match status" value="1"/>
</dbReference>
<dbReference type="Pfam" id="PF00324">
    <property type="entry name" value="AA_permease"/>
    <property type="match status" value="1"/>
</dbReference>
<feature type="transmembrane region" description="Helical" evidence="6">
    <location>
        <begin position="382"/>
        <end position="404"/>
    </location>
</feature>
<dbReference type="InterPro" id="IPR004841">
    <property type="entry name" value="AA-permease/SLC12A_dom"/>
</dbReference>
<dbReference type="GO" id="GO:0008511">
    <property type="term" value="F:sodium:potassium:chloride symporter activity"/>
    <property type="evidence" value="ECO:0007669"/>
    <property type="project" value="TreeGrafter"/>
</dbReference>
<evidence type="ECO:0000256" key="2">
    <source>
        <dbReference type="ARBA" id="ARBA00022692"/>
    </source>
</evidence>
<feature type="transmembrane region" description="Helical" evidence="6">
    <location>
        <begin position="484"/>
        <end position="506"/>
    </location>
</feature>
<dbReference type="FunFam" id="1.20.1740.10:FF:000022">
    <property type="entry name" value="Bumetanide-sensitive na-k-cl cotransport protein"/>
    <property type="match status" value="1"/>
</dbReference>
<feature type="transmembrane region" description="Helical" evidence="6">
    <location>
        <begin position="297"/>
        <end position="318"/>
    </location>
</feature>
<dbReference type="GO" id="GO:0016020">
    <property type="term" value="C:membrane"/>
    <property type="evidence" value="ECO:0007669"/>
    <property type="project" value="UniProtKB-SubCell"/>
</dbReference>
<dbReference type="PANTHER" id="PTHR11827:SF48">
    <property type="entry name" value="GH09711P"/>
    <property type="match status" value="1"/>
</dbReference>
<feature type="domain" description="Amino acid permease/ SLC12A" evidence="7">
    <location>
        <begin position="177"/>
        <end position="678"/>
    </location>
</feature>
<evidence type="ECO:0000256" key="5">
    <source>
        <dbReference type="SAM" id="MobiDB-lite"/>
    </source>
</evidence>
<dbReference type="GO" id="GO:0055064">
    <property type="term" value="P:chloride ion homeostasis"/>
    <property type="evidence" value="ECO:0007669"/>
    <property type="project" value="TreeGrafter"/>
</dbReference>
<evidence type="ECO:0000313" key="10">
    <source>
        <dbReference type="Proteomes" id="UP001059596"/>
    </source>
</evidence>
<keyword evidence="3 6" id="KW-1133">Transmembrane helix</keyword>
<dbReference type="GO" id="GO:1990573">
    <property type="term" value="P:potassium ion import across plasma membrane"/>
    <property type="evidence" value="ECO:0007669"/>
    <property type="project" value="TreeGrafter"/>
</dbReference>
<protein>
    <recommendedName>
        <fullName evidence="11">Bumetanide-sensitive sodium-(Potassium)-chloride cotransporter</fullName>
    </recommendedName>
</protein>
<comment type="caution">
    <text evidence="9">The sequence shown here is derived from an EMBL/GenBank/DDBJ whole genome shotgun (WGS) entry which is preliminary data.</text>
</comment>
<sequence>MADRFQISKVNGTANAGYDGEGGPAATDQQDPPSSNENHLQPKAPGESGENRRSSRLSFRGFGHFLRKSDAERKFSLAQLTKESLPRLDNYRISMRNLKRPSIGELQGEAVDQRVLCERSGAVLSYFALSIDVVLPNPATTTVTATATATATCHSITIPEPEPEAPGFHIKLGWIVGVLIPCLLNIWGVMLFLRLSWVVAESGILQSLIIITISAVVCVITTLSLSAISTNGEVKGGGVYFIISRSLGPEFGASVGVVFAFANAVSASMNTIGFCESLNVLLKNNDLKIVDNGINDIRIVGSVTVLVLILICCVGMEWETKAQNFLIVTIVLAIFNFLIGAAIGPQGNEENISKGFVGFSWATFKENFGSDYRYAEGVNHDFFSVFAIFFPSVTGIQAGANICGDLKDAGAAIPKGTFWSLLISMSSYALFVLFAGGAAVRDASGNPADLVNGTIVASELPCLASGNCTWGLFNSYEMMQEMSLWGPLIYAGCFAATLSTALTNLLSVPRLVQALGIDQIYPGLIFFSKPYGKHGEPYRGYVLTFFITTGFLLIGELNLIAPLISTFYLASYALINFCTFHAAFVKPLGWRPTFKYYNAWLSLFGFAMCVAIMFLINYVAAIITFGIIFALYLVVMYRKPEANWGSTTQAQQYKAALMAVHRLQNVSDHVKNYHPQVLVLSGDPKTRPPLVDFGYLLTKNNSLMFVANIIPVRVGYKNRQHLVKDGQKYLDARKIKAFYNVIDGFSLEDGINALTKSTGFGKMSPNIVLVGYKPDWNRCRKEEVESYFSILYNAFSQRMGVALLRLPNGLDFSELSSEVTLPANGMGHMHTANAQGFTNELMPAANAASELLHIDSNLNLAGMDSPNSSFTMPQPAPMPNMQRSSRSYKVNSSEEPAVTYHTKGGSDIPQNLLEAMTIFTRKQPKGTIDVFWLYDDGGLTILLPYIISMRSHWQNCKLRVFAMCHGKDEEQEEKSMASLLTKFRIKYSELIMLKGVSEQPRADTMLKHKRLIEPFRRGARNEFGITDDELQSMAEKTNRQLRIHELVVKHSSNAALVVMSLPMPRKEAISSPLYMSWLEMLTSDMKCPVALARGNQTPVLTLYS</sequence>
<dbReference type="PANTHER" id="PTHR11827">
    <property type="entry name" value="SOLUTE CARRIER FAMILY 12, CATION COTRANSPORTERS"/>
    <property type="match status" value="1"/>
</dbReference>
<comment type="subcellular location">
    <subcellularLocation>
        <location evidence="1">Membrane</location>
        <topology evidence="1">Multi-pass membrane protein</topology>
    </subcellularLocation>
</comment>
<feature type="compositionally biased region" description="Polar residues" evidence="5">
    <location>
        <begin position="27"/>
        <end position="39"/>
    </location>
</feature>
<dbReference type="InterPro" id="IPR023298">
    <property type="entry name" value="ATPase_P-typ_TM_dom_sf"/>
</dbReference>
<feature type="transmembrane region" description="Helical" evidence="6">
    <location>
        <begin position="325"/>
        <end position="344"/>
    </location>
</feature>
<dbReference type="GO" id="GO:0006884">
    <property type="term" value="P:cell volume homeostasis"/>
    <property type="evidence" value="ECO:0007669"/>
    <property type="project" value="TreeGrafter"/>
</dbReference>
<dbReference type="Pfam" id="PF03522">
    <property type="entry name" value="SLC12"/>
    <property type="match status" value="1"/>
</dbReference>
<reference evidence="9" key="1">
    <citation type="journal article" date="2023" name="Genome Biol. Evol.">
        <title>Long-read-based Genome Assembly of Drosophila gunungcola Reveals Fewer Chemosensory Genes in Flower-breeding Species.</title>
        <authorList>
            <person name="Negi A."/>
            <person name="Liao B.Y."/>
            <person name="Yeh S.D."/>
        </authorList>
    </citation>
    <scope>NUCLEOTIDE SEQUENCE</scope>
    <source>
        <strain evidence="9">Sukarami</strain>
    </source>
</reference>
<feature type="transmembrane region" description="Helical" evidence="6">
    <location>
        <begin position="541"/>
        <end position="561"/>
    </location>
</feature>
<dbReference type="AlphaFoldDB" id="A0A9P9YYM4"/>
<dbReference type="InterPro" id="IPR018491">
    <property type="entry name" value="SLC12_C"/>
</dbReference>
<evidence type="ECO:0008006" key="11">
    <source>
        <dbReference type="Google" id="ProtNLM"/>
    </source>
</evidence>
<dbReference type="Gene3D" id="1.20.1740.10">
    <property type="entry name" value="Amino acid/polyamine transporter I"/>
    <property type="match status" value="1"/>
</dbReference>
<keyword evidence="4 6" id="KW-0472">Membrane</keyword>
<evidence type="ECO:0000259" key="7">
    <source>
        <dbReference type="Pfam" id="PF00324"/>
    </source>
</evidence>
<proteinExistence type="predicted"/>
<feature type="domain" description="SLC12A transporter C-terminal" evidence="8">
    <location>
        <begin position="687"/>
        <end position="1104"/>
    </location>
</feature>
<evidence type="ECO:0000256" key="1">
    <source>
        <dbReference type="ARBA" id="ARBA00004141"/>
    </source>
</evidence>
<evidence type="ECO:0000256" key="3">
    <source>
        <dbReference type="ARBA" id="ARBA00022989"/>
    </source>
</evidence>
<evidence type="ECO:0000313" key="9">
    <source>
        <dbReference type="EMBL" id="KAI8045521.1"/>
    </source>
</evidence>
<name>A0A9P9YYM4_9MUSC</name>
<evidence type="ECO:0000256" key="6">
    <source>
        <dbReference type="SAM" id="Phobius"/>
    </source>
</evidence>
<feature type="region of interest" description="Disordered" evidence="5">
    <location>
        <begin position="1"/>
        <end position="54"/>
    </location>
</feature>
<accession>A0A9P9YYM4</accession>
<feature type="transmembrane region" description="Helical" evidence="6">
    <location>
        <begin position="597"/>
        <end position="614"/>
    </location>
</feature>
<dbReference type="EMBL" id="JAMKOV010000001">
    <property type="protein sequence ID" value="KAI8045521.1"/>
    <property type="molecule type" value="Genomic_DNA"/>
</dbReference>
<feature type="transmembrane region" description="Helical" evidence="6">
    <location>
        <begin position="416"/>
        <end position="440"/>
    </location>
</feature>
<keyword evidence="2 6" id="KW-0812">Transmembrane</keyword>
<feature type="transmembrane region" description="Helical" evidence="6">
    <location>
        <begin position="567"/>
        <end position="585"/>
    </location>
</feature>